<dbReference type="EMBL" id="SUNE01000017">
    <property type="protein sequence ID" value="MDG5901736.1"/>
    <property type="molecule type" value="Genomic_DNA"/>
</dbReference>
<reference evidence="1" key="1">
    <citation type="journal article" date="2019" name="Int J Environ Res Public Health">
        <title>Characterization of Chromosome-Mediated BlaOXA-894 in Shewanella xiamenensis Isolated from Pig Wastewater.</title>
        <authorList>
            <person name="Zou H."/>
            <person name="Zhou Z."/>
            <person name="Xia H."/>
            <person name="Zhao Q."/>
            <person name="Li X."/>
        </authorList>
    </citation>
    <scope>NUCLEOTIDE SEQUENCE</scope>
    <source>
        <strain evidence="1">2015oxa</strain>
    </source>
</reference>
<sequence>MNMEIPPFYDEVHDLALRLVNSQDETKLYWHLYEKLRMLCENHADSAKDHPFQWETLADFTLDDVAALEIYAKALGIAEILGLKQYSASIQFAMAERYLQLGELENAFNFARCANEIAKNTNDLELRKEVSVFLLEICGNKTLR</sequence>
<reference evidence="2" key="3">
    <citation type="submission" date="2023-05" db="EMBL/GenBank/DDBJ databases">
        <title>Colonisation of extended spectrum b-lactamase- and carbapenemase-producing bacteria on hospital surfaces from low- and middle-income countries.</title>
        <authorList>
            <person name="Nieto-Rosado M."/>
            <person name="Sands K."/>
            <person name="Iregbu K."/>
            <person name="Zahra R."/>
            <person name="Mazarati J.B."/>
            <person name="Mehtar S."/>
            <person name="Barnards-Group B."/>
            <person name="Walsh T.R."/>
        </authorList>
    </citation>
    <scope>NUCLEOTIDE SEQUENCE</scope>
    <source>
        <strain evidence="2">PP-E493</strain>
    </source>
</reference>
<comment type="caution">
    <text evidence="2">The sequence shown here is derived from an EMBL/GenBank/DDBJ whole genome shotgun (WGS) entry which is preliminary data.</text>
</comment>
<dbReference type="InterPro" id="IPR011990">
    <property type="entry name" value="TPR-like_helical_dom_sf"/>
</dbReference>
<evidence type="ECO:0000313" key="2">
    <source>
        <dbReference type="EMBL" id="MDV5388734.1"/>
    </source>
</evidence>
<dbReference type="Proteomes" id="UP001187859">
    <property type="component" value="Unassembled WGS sequence"/>
</dbReference>
<reference evidence="1" key="2">
    <citation type="submission" date="2019-04" db="EMBL/GenBank/DDBJ databases">
        <authorList>
            <person name="Zou H."/>
        </authorList>
    </citation>
    <scope>NUCLEOTIDE SEQUENCE</scope>
    <source>
        <strain evidence="1">2015oxa</strain>
    </source>
</reference>
<protein>
    <submittedName>
        <fullName evidence="2">Tetratricopeptide repeat protein</fullName>
    </submittedName>
</protein>
<dbReference type="Gene3D" id="1.25.40.10">
    <property type="entry name" value="Tetratricopeptide repeat domain"/>
    <property type="match status" value="1"/>
</dbReference>
<dbReference type="Proteomes" id="UP001152518">
    <property type="component" value="Unassembled WGS sequence"/>
</dbReference>
<dbReference type="AlphaFoldDB" id="A0AAE4TLX5"/>
<name>A0AAE4TLX5_9GAMM</name>
<dbReference type="RefSeq" id="WP_279255658.1">
    <property type="nucleotide sequence ID" value="NZ_JASGNQ010000001.1"/>
</dbReference>
<gene>
    <name evidence="1" type="ORF">E2650_17910</name>
    <name evidence="2" type="ORF">QM089_00295</name>
</gene>
<dbReference type="EMBL" id="JASGOQ010000001">
    <property type="protein sequence ID" value="MDV5388734.1"/>
    <property type="molecule type" value="Genomic_DNA"/>
</dbReference>
<evidence type="ECO:0000313" key="1">
    <source>
        <dbReference type="EMBL" id="MDG5901736.1"/>
    </source>
</evidence>
<evidence type="ECO:0000313" key="3">
    <source>
        <dbReference type="Proteomes" id="UP001187859"/>
    </source>
</evidence>
<accession>A0AAE4TLX5</accession>
<proteinExistence type="predicted"/>
<organism evidence="2 3">
    <name type="scientific">Shewanella xiamenensis</name>
    <dbReference type="NCBI Taxonomy" id="332186"/>
    <lineage>
        <taxon>Bacteria</taxon>
        <taxon>Pseudomonadati</taxon>
        <taxon>Pseudomonadota</taxon>
        <taxon>Gammaproteobacteria</taxon>
        <taxon>Alteromonadales</taxon>
        <taxon>Shewanellaceae</taxon>
        <taxon>Shewanella</taxon>
    </lineage>
</organism>